<accession>A0A6A6A684</accession>
<dbReference type="OrthoDB" id="2157530at2759"/>
<name>A0A6A6A684_9PLEO</name>
<dbReference type="Proteomes" id="UP000799771">
    <property type="component" value="Unassembled WGS sequence"/>
</dbReference>
<dbReference type="PANTHER" id="PTHR24148:SF82">
    <property type="entry name" value="HETEROKARYON INCOMPATIBILITY DOMAIN-CONTAINING PROTEIN"/>
    <property type="match status" value="1"/>
</dbReference>
<protein>
    <recommendedName>
        <fullName evidence="3">Heterokaryon incompatibility domain-containing protein</fullName>
    </recommendedName>
</protein>
<keyword evidence="2" id="KW-1185">Reference proteome</keyword>
<evidence type="ECO:0000313" key="1">
    <source>
        <dbReference type="EMBL" id="KAF2126584.1"/>
    </source>
</evidence>
<evidence type="ECO:0000313" key="2">
    <source>
        <dbReference type="Proteomes" id="UP000799771"/>
    </source>
</evidence>
<dbReference type="RefSeq" id="XP_033520976.1">
    <property type="nucleotide sequence ID" value="XM_033668724.1"/>
</dbReference>
<dbReference type="GeneID" id="54409156"/>
<sequence length="447" mass="51022">MAKNDPIMHLGKNTVLWSQLATFVDKVLESMEEAWINNSQGMVEDSENIEDDVTGHLVPNSGDVKQVSSDMPEDSDQNSWPLSTWFGCGNFDGARHVQQLQEIRKLYFQGDLDLVYCVCLSHHLCATDPRDKIYGFLGVANTPRLFVTPDYSKTVQQVFCEITATMILESFVTVYAQSLHDSYLGDESFSKKLSDLPSWVPDWSITIQDNGDSTTLHKWISSPKFNPAFYKLLHFRFFNEYTPVARFCCDYKTLYTTGMHMGTIDVTSACYLMQIRRDESGRSHYLSATSLLQFYNTVAKLKSIAPELLFSLMVGEAIPLQEVQEAADTQQSNNTYIHEGPFLREEGWFRLQPRTACYTLFMTEDGQIGEVYHPDRINGIRSGDQLVGLFGINMPFILRPGPRGYEMINMAHLPQLEKLGHEFMENATPEATWRDLEKYGMKEYVIV</sequence>
<dbReference type="AlphaFoldDB" id="A0A6A6A684"/>
<dbReference type="EMBL" id="ML977513">
    <property type="protein sequence ID" value="KAF2126584.1"/>
    <property type="molecule type" value="Genomic_DNA"/>
</dbReference>
<dbReference type="InterPro" id="IPR052895">
    <property type="entry name" value="HetReg/Transcr_Mod"/>
</dbReference>
<proteinExistence type="predicted"/>
<reference evidence="1" key="1">
    <citation type="journal article" date="2020" name="Stud. Mycol.">
        <title>101 Dothideomycetes genomes: a test case for predicting lifestyles and emergence of pathogens.</title>
        <authorList>
            <person name="Haridas S."/>
            <person name="Albert R."/>
            <person name="Binder M."/>
            <person name="Bloem J."/>
            <person name="Labutti K."/>
            <person name="Salamov A."/>
            <person name="Andreopoulos B."/>
            <person name="Baker S."/>
            <person name="Barry K."/>
            <person name="Bills G."/>
            <person name="Bluhm B."/>
            <person name="Cannon C."/>
            <person name="Castanera R."/>
            <person name="Culley D."/>
            <person name="Daum C."/>
            <person name="Ezra D."/>
            <person name="Gonzalez J."/>
            <person name="Henrissat B."/>
            <person name="Kuo A."/>
            <person name="Liang C."/>
            <person name="Lipzen A."/>
            <person name="Lutzoni F."/>
            <person name="Magnuson J."/>
            <person name="Mondo S."/>
            <person name="Nolan M."/>
            <person name="Ohm R."/>
            <person name="Pangilinan J."/>
            <person name="Park H.-J."/>
            <person name="Ramirez L."/>
            <person name="Alfaro M."/>
            <person name="Sun H."/>
            <person name="Tritt A."/>
            <person name="Yoshinaga Y."/>
            <person name="Zwiers L.-H."/>
            <person name="Turgeon B."/>
            <person name="Goodwin S."/>
            <person name="Spatafora J."/>
            <person name="Crous P."/>
            <person name="Grigoriev I."/>
        </authorList>
    </citation>
    <scope>NUCLEOTIDE SEQUENCE</scope>
    <source>
        <strain evidence="1">CBS 119687</strain>
    </source>
</reference>
<evidence type="ECO:0008006" key="3">
    <source>
        <dbReference type="Google" id="ProtNLM"/>
    </source>
</evidence>
<dbReference type="PANTHER" id="PTHR24148">
    <property type="entry name" value="ANKYRIN REPEAT DOMAIN-CONTAINING PROTEIN 39 HOMOLOG-RELATED"/>
    <property type="match status" value="1"/>
</dbReference>
<gene>
    <name evidence="1" type="ORF">P153DRAFT_369281</name>
</gene>
<organism evidence="1 2">
    <name type="scientific">Dothidotthia symphoricarpi CBS 119687</name>
    <dbReference type="NCBI Taxonomy" id="1392245"/>
    <lineage>
        <taxon>Eukaryota</taxon>
        <taxon>Fungi</taxon>
        <taxon>Dikarya</taxon>
        <taxon>Ascomycota</taxon>
        <taxon>Pezizomycotina</taxon>
        <taxon>Dothideomycetes</taxon>
        <taxon>Pleosporomycetidae</taxon>
        <taxon>Pleosporales</taxon>
        <taxon>Dothidotthiaceae</taxon>
        <taxon>Dothidotthia</taxon>
    </lineage>
</organism>